<dbReference type="SUPFAM" id="SSF103473">
    <property type="entry name" value="MFS general substrate transporter"/>
    <property type="match status" value="1"/>
</dbReference>
<accession>A0AAN0MKV1</accession>
<feature type="domain" description="Major facilitator superfamily (MFS) profile" evidence="6">
    <location>
        <begin position="24"/>
        <end position="463"/>
    </location>
</feature>
<dbReference type="PANTHER" id="PTHR23501:SF154">
    <property type="entry name" value="MULTIDRUG-EFFLUX TRANSPORTER RV1634-RELATED"/>
    <property type="match status" value="1"/>
</dbReference>
<feature type="transmembrane region" description="Helical" evidence="5">
    <location>
        <begin position="94"/>
        <end position="116"/>
    </location>
</feature>
<feature type="transmembrane region" description="Helical" evidence="5">
    <location>
        <begin position="367"/>
        <end position="390"/>
    </location>
</feature>
<evidence type="ECO:0000259" key="6">
    <source>
        <dbReference type="PROSITE" id="PS50850"/>
    </source>
</evidence>
<feature type="transmembrane region" description="Helical" evidence="5">
    <location>
        <begin position="58"/>
        <end position="82"/>
    </location>
</feature>
<dbReference type="PROSITE" id="PS50850">
    <property type="entry name" value="MFS"/>
    <property type="match status" value="1"/>
</dbReference>
<dbReference type="Pfam" id="PF07690">
    <property type="entry name" value="MFS_1"/>
    <property type="match status" value="1"/>
</dbReference>
<feature type="transmembrane region" description="Helical" evidence="5">
    <location>
        <begin position="411"/>
        <end position="430"/>
    </location>
</feature>
<feature type="transmembrane region" description="Helical" evidence="5">
    <location>
        <begin position="147"/>
        <end position="172"/>
    </location>
</feature>
<feature type="transmembrane region" description="Helical" evidence="5">
    <location>
        <begin position="311"/>
        <end position="331"/>
    </location>
</feature>
<dbReference type="InterPro" id="IPR020846">
    <property type="entry name" value="MFS_dom"/>
</dbReference>
<feature type="transmembrane region" description="Helical" evidence="5">
    <location>
        <begin position="436"/>
        <end position="456"/>
    </location>
</feature>
<feature type="transmembrane region" description="Helical" evidence="5">
    <location>
        <begin position="122"/>
        <end position="140"/>
    </location>
</feature>
<dbReference type="GO" id="GO:0005886">
    <property type="term" value="C:plasma membrane"/>
    <property type="evidence" value="ECO:0007669"/>
    <property type="project" value="TreeGrafter"/>
</dbReference>
<dbReference type="PANTHER" id="PTHR23501">
    <property type="entry name" value="MAJOR FACILITATOR SUPERFAMILY"/>
    <property type="match status" value="1"/>
</dbReference>
<evidence type="ECO:0000256" key="5">
    <source>
        <dbReference type="SAM" id="Phobius"/>
    </source>
</evidence>
<evidence type="ECO:0000256" key="4">
    <source>
        <dbReference type="ARBA" id="ARBA00023136"/>
    </source>
</evidence>
<keyword evidence="3 5" id="KW-1133">Transmembrane helix</keyword>
<evidence type="ECO:0000256" key="1">
    <source>
        <dbReference type="ARBA" id="ARBA00004141"/>
    </source>
</evidence>
<protein>
    <submittedName>
        <fullName evidence="7">MFS transporter</fullName>
    </submittedName>
</protein>
<dbReference type="Proteomes" id="UP001470809">
    <property type="component" value="Chromosome"/>
</dbReference>
<proteinExistence type="predicted"/>
<keyword evidence="8" id="KW-1185">Reference proteome</keyword>
<keyword evidence="4 5" id="KW-0472">Membrane</keyword>
<feature type="transmembrane region" description="Helical" evidence="5">
    <location>
        <begin position="338"/>
        <end position="361"/>
    </location>
</feature>
<dbReference type="InterPro" id="IPR011701">
    <property type="entry name" value="MFS"/>
</dbReference>
<name>A0AAN0MKV1_9RHOB</name>
<dbReference type="KEGG" id="yrh:AABB31_03010"/>
<feature type="transmembrane region" description="Helical" evidence="5">
    <location>
        <begin position="178"/>
        <end position="197"/>
    </location>
</feature>
<keyword evidence="2 5" id="KW-0812">Transmembrane</keyword>
<reference evidence="7 8" key="2">
    <citation type="submission" date="2024-08" db="EMBL/GenBank/DDBJ databases">
        <title>Phylogenomic analyses of a clade within the roseobacter group suggest taxonomic reassignments of species of the genera Aestuariivita, Citreicella, Loktanella, Nautella, Pelagibaca, Ruegeria, Thalassobius, Thiobacimonas and Tropicibacter, and the proposal o.</title>
        <authorList>
            <person name="Jeon C.O."/>
        </authorList>
    </citation>
    <scope>NUCLEOTIDE SEQUENCE [LARGE SCALE GENOMIC DNA]</scope>
    <source>
        <strain evidence="7 8">SS1-5</strain>
    </source>
</reference>
<dbReference type="Gene3D" id="1.20.1250.20">
    <property type="entry name" value="MFS general substrate transporter like domains"/>
    <property type="match status" value="1"/>
</dbReference>
<evidence type="ECO:0000256" key="3">
    <source>
        <dbReference type="ARBA" id="ARBA00022989"/>
    </source>
</evidence>
<comment type="subcellular location">
    <subcellularLocation>
        <location evidence="1">Membrane</location>
        <topology evidence="1">Multi-pass membrane protein</topology>
    </subcellularLocation>
</comment>
<dbReference type="GO" id="GO:0022857">
    <property type="term" value="F:transmembrane transporter activity"/>
    <property type="evidence" value="ECO:0007669"/>
    <property type="project" value="InterPro"/>
</dbReference>
<dbReference type="AlphaFoldDB" id="A0AAN0MKV1"/>
<organism evidence="7 8">
    <name type="scientific">Yoonia rhodophyticola</name>
    <dbReference type="NCBI Taxonomy" id="3137370"/>
    <lineage>
        <taxon>Bacteria</taxon>
        <taxon>Pseudomonadati</taxon>
        <taxon>Pseudomonadota</taxon>
        <taxon>Alphaproteobacteria</taxon>
        <taxon>Rhodobacterales</taxon>
        <taxon>Paracoccaceae</taxon>
        <taxon>Yoonia</taxon>
    </lineage>
</organism>
<dbReference type="InterPro" id="IPR036259">
    <property type="entry name" value="MFS_trans_sf"/>
</dbReference>
<reference evidence="8" key="1">
    <citation type="submission" date="2024-04" db="EMBL/GenBank/DDBJ databases">
        <title>Phylogenomic analyses of a clade within the roseobacter group suggest taxonomic reassignments of species of the genera Aestuariivita, Citreicella, Loktanella, Nautella, Pelagibaca, Ruegeria, Thalassobius, Thiobacimonas and Tropicibacter, and the proposal o.</title>
        <authorList>
            <person name="Jeon C.O."/>
        </authorList>
    </citation>
    <scope>NUCLEOTIDE SEQUENCE [LARGE SCALE GENOMIC DNA]</scope>
    <source>
        <strain evidence="8">SS1-5</strain>
    </source>
</reference>
<feature type="transmembrane region" description="Helical" evidence="5">
    <location>
        <begin position="234"/>
        <end position="253"/>
    </location>
</feature>
<gene>
    <name evidence="7" type="ORF">AABB31_03010</name>
</gene>
<evidence type="ECO:0000313" key="8">
    <source>
        <dbReference type="Proteomes" id="UP001470809"/>
    </source>
</evidence>
<dbReference type="Gene3D" id="1.20.1720.10">
    <property type="entry name" value="Multidrug resistance protein D"/>
    <property type="match status" value="1"/>
</dbReference>
<feature type="transmembrane region" description="Helical" evidence="5">
    <location>
        <begin position="209"/>
        <end position="228"/>
    </location>
</feature>
<dbReference type="EMBL" id="CP151767">
    <property type="protein sequence ID" value="WZU67938.1"/>
    <property type="molecule type" value="Genomic_DNA"/>
</dbReference>
<feature type="transmembrane region" description="Helical" evidence="5">
    <location>
        <begin position="21"/>
        <end position="46"/>
    </location>
</feature>
<dbReference type="RefSeq" id="WP_342077232.1">
    <property type="nucleotide sequence ID" value="NZ_CP151767.2"/>
</dbReference>
<sequence>MMPAADDTSPTRWSDLLNRHYAPALIMVCCAVLLHAADGLLVATMLPVIVADIGGLHLMSWVVMLYEVGSIIVRVISGFLLIRFGLRLPMAGAALLFAFGCSLSALAILMPVMLWARLFQGFGGGGLIAMSFVAVTLLFERKLGARAMALVSTTWAGSAFLGPLIGGLFVQFGNWQTAFWTFGAIALGLSLMMLRIAPRNTSKLPQNTHLPVTRLLLLVAGIMAIAFAGEDVQLPKTSALLVAGFCLIALFLWQDSRQSTDRLLPVFDPLPRDRPSAIIVTVAFFAAATIAIGAYAPYFLVTLHGVTPLEAGYVIAIEAVAWAITASLVAGGPEARDVKLITTGLGIVTVGVTGLCMTIGFGPVWMIAFSALLQGVGFGMAWTFIPRLATKGLSDDESALVAGALPTTQRIGYAVGAAFMGLAANVAGLGETPPHIAATAIFATALPLIVVGLIGLHRFLRAV</sequence>
<evidence type="ECO:0000256" key="2">
    <source>
        <dbReference type="ARBA" id="ARBA00022692"/>
    </source>
</evidence>
<evidence type="ECO:0000313" key="7">
    <source>
        <dbReference type="EMBL" id="WZU67938.1"/>
    </source>
</evidence>
<feature type="transmembrane region" description="Helical" evidence="5">
    <location>
        <begin position="277"/>
        <end position="299"/>
    </location>
</feature>